<evidence type="ECO:0000313" key="6">
    <source>
        <dbReference type="EMBL" id="ADB51548.1"/>
    </source>
</evidence>
<proteinExistence type="predicted"/>
<dbReference type="AlphaFoldDB" id="D3FD36"/>
<keyword evidence="7" id="KW-1185">Reference proteome</keyword>
<evidence type="ECO:0000313" key="7">
    <source>
        <dbReference type="Proteomes" id="UP000008229"/>
    </source>
</evidence>
<dbReference type="InterPro" id="IPR036271">
    <property type="entry name" value="Tet_transcr_reg_TetR-rel_C_sf"/>
</dbReference>
<dbReference type="GO" id="GO:0000976">
    <property type="term" value="F:transcription cis-regulatory region binding"/>
    <property type="evidence" value="ECO:0007669"/>
    <property type="project" value="TreeGrafter"/>
</dbReference>
<dbReference type="RefSeq" id="WP_012934599.1">
    <property type="nucleotide sequence ID" value="NC_013739.1"/>
</dbReference>
<dbReference type="PANTHER" id="PTHR30055:SF234">
    <property type="entry name" value="HTH-TYPE TRANSCRIPTIONAL REGULATOR BETI"/>
    <property type="match status" value="1"/>
</dbReference>
<dbReference type="eggNOG" id="COG1309">
    <property type="taxonomic scope" value="Bacteria"/>
</dbReference>
<evidence type="ECO:0000256" key="1">
    <source>
        <dbReference type="ARBA" id="ARBA00023015"/>
    </source>
</evidence>
<evidence type="ECO:0000256" key="3">
    <source>
        <dbReference type="ARBA" id="ARBA00023163"/>
    </source>
</evidence>
<dbReference type="InterPro" id="IPR009057">
    <property type="entry name" value="Homeodomain-like_sf"/>
</dbReference>
<reference evidence="7" key="2">
    <citation type="submission" date="2010-01" db="EMBL/GenBank/DDBJ databases">
        <title>The complete genome of Conexibacter woesei DSM 14684.</title>
        <authorList>
            <consortium name="US DOE Joint Genome Institute (JGI-PGF)"/>
            <person name="Lucas S."/>
            <person name="Copeland A."/>
            <person name="Lapidus A."/>
            <person name="Glavina del Rio T."/>
            <person name="Dalin E."/>
            <person name="Tice H."/>
            <person name="Bruce D."/>
            <person name="Goodwin L."/>
            <person name="Pitluck S."/>
            <person name="Kyrpides N."/>
            <person name="Mavromatis K."/>
            <person name="Ivanova N."/>
            <person name="Mikhailova N."/>
            <person name="Chertkov O."/>
            <person name="Brettin T."/>
            <person name="Detter J.C."/>
            <person name="Han C."/>
            <person name="Larimer F."/>
            <person name="Land M."/>
            <person name="Hauser L."/>
            <person name="Markowitz V."/>
            <person name="Cheng J.-F."/>
            <person name="Hugenholtz P."/>
            <person name="Woyke T."/>
            <person name="Wu D."/>
            <person name="Pukall R."/>
            <person name="Steenblock K."/>
            <person name="Schneider S."/>
            <person name="Klenk H.-P."/>
            <person name="Eisen J.A."/>
        </authorList>
    </citation>
    <scope>NUCLEOTIDE SEQUENCE [LARGE SCALE GENOMIC DNA]</scope>
    <source>
        <strain evidence="7">DSM 14684 / CIP 108061 / JCM 11494 / NBRC 100937 / ID131577</strain>
    </source>
</reference>
<protein>
    <submittedName>
        <fullName evidence="6">Transcriptional regulator, TetR family</fullName>
    </submittedName>
</protein>
<evidence type="ECO:0000256" key="4">
    <source>
        <dbReference type="PROSITE-ProRule" id="PRU00335"/>
    </source>
</evidence>
<feature type="DNA-binding region" description="H-T-H motif" evidence="4">
    <location>
        <begin position="37"/>
        <end position="56"/>
    </location>
</feature>
<reference evidence="6 7" key="1">
    <citation type="journal article" date="2010" name="Stand. Genomic Sci.">
        <title>Complete genome sequence of Conexibacter woesei type strain (ID131577).</title>
        <authorList>
            <person name="Pukall R."/>
            <person name="Lapidus A."/>
            <person name="Glavina Del Rio T."/>
            <person name="Copeland A."/>
            <person name="Tice H."/>
            <person name="Cheng J.-F."/>
            <person name="Lucas S."/>
            <person name="Chen F."/>
            <person name="Nolan M."/>
            <person name="Bruce D."/>
            <person name="Goodwin L."/>
            <person name="Pitluck S."/>
            <person name="Mavromatis K."/>
            <person name="Ivanova N."/>
            <person name="Ovchinnikova G."/>
            <person name="Pati A."/>
            <person name="Chen A."/>
            <person name="Palaniappan K."/>
            <person name="Land M."/>
            <person name="Hauser L."/>
            <person name="Chang Y.-J."/>
            <person name="Jeffries C.D."/>
            <person name="Chain P."/>
            <person name="Meincke L."/>
            <person name="Sims D."/>
            <person name="Brettin T."/>
            <person name="Detter J.C."/>
            <person name="Rohde M."/>
            <person name="Goeker M."/>
            <person name="Bristow J."/>
            <person name="Eisen J.A."/>
            <person name="Markowitz V."/>
            <person name="Kyrpides N.C."/>
            <person name="Klenk H.-P."/>
            <person name="Hugenholtz P."/>
        </authorList>
    </citation>
    <scope>NUCLEOTIDE SEQUENCE [LARGE SCALE GENOMIC DNA]</scope>
    <source>
        <strain evidence="7">DSM 14684 / CIP 108061 / JCM 11494 / NBRC 100937 / ID131577</strain>
    </source>
</reference>
<dbReference type="OrthoDB" id="7186647at2"/>
<sequence length="195" mass="21177">MSQTSPRAARVPEDEARRRILEAARALLLTRPFADLSVGAVMREAGLARTVFWRHYPDLPQMAADLLPDADAPLIDRITAIGDAPPAELVRAIVEGLVETYAAHGPLLQAIDDAARHDAAVAQHLDSALVGPRQLLARLVADAPHPPPDPAETARLLMATHRAYLLDTFGSGRPRRGARRHATEALLALWERLLA</sequence>
<dbReference type="SUPFAM" id="SSF48498">
    <property type="entry name" value="Tetracyclin repressor-like, C-terminal domain"/>
    <property type="match status" value="1"/>
</dbReference>
<dbReference type="Proteomes" id="UP000008229">
    <property type="component" value="Chromosome"/>
</dbReference>
<dbReference type="HOGENOM" id="CLU_069356_32_0_11"/>
<keyword evidence="1" id="KW-0805">Transcription regulation</keyword>
<dbReference type="PANTHER" id="PTHR30055">
    <property type="entry name" value="HTH-TYPE TRANSCRIPTIONAL REGULATOR RUTR"/>
    <property type="match status" value="1"/>
</dbReference>
<keyword evidence="3" id="KW-0804">Transcription</keyword>
<dbReference type="SUPFAM" id="SSF46689">
    <property type="entry name" value="Homeodomain-like"/>
    <property type="match status" value="1"/>
</dbReference>
<accession>D3FD36</accession>
<dbReference type="EMBL" id="CP001854">
    <property type="protein sequence ID" value="ADB51548.1"/>
    <property type="molecule type" value="Genomic_DNA"/>
</dbReference>
<evidence type="ECO:0000256" key="2">
    <source>
        <dbReference type="ARBA" id="ARBA00023125"/>
    </source>
</evidence>
<feature type="domain" description="HTH tetR-type" evidence="5">
    <location>
        <begin position="14"/>
        <end position="74"/>
    </location>
</feature>
<keyword evidence="2 4" id="KW-0238">DNA-binding</keyword>
<dbReference type="InterPro" id="IPR050109">
    <property type="entry name" value="HTH-type_TetR-like_transc_reg"/>
</dbReference>
<organism evidence="6 7">
    <name type="scientific">Conexibacter woesei (strain DSM 14684 / CCUG 47730 / CIP 108061 / JCM 11494 / NBRC 100937 / ID131577)</name>
    <dbReference type="NCBI Taxonomy" id="469383"/>
    <lineage>
        <taxon>Bacteria</taxon>
        <taxon>Bacillati</taxon>
        <taxon>Actinomycetota</taxon>
        <taxon>Thermoleophilia</taxon>
        <taxon>Solirubrobacterales</taxon>
        <taxon>Conexibacteraceae</taxon>
        <taxon>Conexibacter</taxon>
    </lineage>
</organism>
<gene>
    <name evidence="6" type="ordered locus">Cwoe_3129</name>
</gene>
<dbReference type="InterPro" id="IPR001647">
    <property type="entry name" value="HTH_TetR"/>
</dbReference>
<dbReference type="GO" id="GO:0003700">
    <property type="term" value="F:DNA-binding transcription factor activity"/>
    <property type="evidence" value="ECO:0007669"/>
    <property type="project" value="TreeGrafter"/>
</dbReference>
<name>D3FD36_CONWI</name>
<evidence type="ECO:0000259" key="5">
    <source>
        <dbReference type="PROSITE" id="PS50977"/>
    </source>
</evidence>
<dbReference type="PROSITE" id="PS50977">
    <property type="entry name" value="HTH_TETR_2"/>
    <property type="match status" value="1"/>
</dbReference>
<dbReference type="KEGG" id="cwo:Cwoe_3129"/>
<dbReference type="Gene3D" id="1.10.357.10">
    <property type="entry name" value="Tetracycline Repressor, domain 2"/>
    <property type="match status" value="1"/>
</dbReference>
<dbReference type="Gene3D" id="1.10.10.60">
    <property type="entry name" value="Homeodomain-like"/>
    <property type="match status" value="1"/>
</dbReference>